<feature type="region of interest" description="Disordered" evidence="8">
    <location>
        <begin position="1"/>
        <end position="29"/>
    </location>
</feature>
<evidence type="ECO:0000256" key="6">
    <source>
        <dbReference type="ARBA" id="ARBA00048262"/>
    </source>
</evidence>
<comment type="cofactor">
    <cofactor evidence="1 7">
        <name>Zn(2+)</name>
        <dbReference type="ChEBI" id="CHEBI:29105"/>
    </cofactor>
</comment>
<dbReference type="PROSITE" id="PS00065">
    <property type="entry name" value="D_2_HYDROXYACID_DH_1"/>
    <property type="match status" value="1"/>
</dbReference>
<evidence type="ECO:0000256" key="8">
    <source>
        <dbReference type="SAM" id="MobiDB-lite"/>
    </source>
</evidence>
<evidence type="ECO:0000256" key="5">
    <source>
        <dbReference type="ARBA" id="ARBA00024074"/>
    </source>
</evidence>
<keyword evidence="4 10" id="KW-0560">Oxidoreductase</keyword>
<dbReference type="EMBL" id="JACHVS010000001">
    <property type="protein sequence ID" value="MBB2996355.1"/>
    <property type="molecule type" value="Genomic_DNA"/>
</dbReference>
<dbReference type="FunFam" id="3.40.50.720:FF:000022">
    <property type="entry name" value="Cinnamyl alcohol dehydrogenase"/>
    <property type="match status" value="1"/>
</dbReference>
<dbReference type="InterPro" id="IPR011032">
    <property type="entry name" value="GroES-like_sf"/>
</dbReference>
<dbReference type="InterPro" id="IPR002328">
    <property type="entry name" value="ADH_Zn_CS"/>
</dbReference>
<dbReference type="InterPro" id="IPR029752">
    <property type="entry name" value="D-isomer_DH_CS1"/>
</dbReference>
<keyword evidence="11" id="KW-1185">Reference proteome</keyword>
<keyword evidence="2 7" id="KW-0479">Metal-binding</keyword>
<dbReference type="Pfam" id="PF00107">
    <property type="entry name" value="ADH_zinc_N"/>
    <property type="match status" value="1"/>
</dbReference>
<gene>
    <name evidence="10" type="ORF">E9229_002546</name>
</gene>
<organism evidence="10 11">
    <name type="scientific">Paeniglutamicibacter cryotolerans</name>
    <dbReference type="NCBI Taxonomy" id="670079"/>
    <lineage>
        <taxon>Bacteria</taxon>
        <taxon>Bacillati</taxon>
        <taxon>Actinomycetota</taxon>
        <taxon>Actinomycetes</taxon>
        <taxon>Micrococcales</taxon>
        <taxon>Micrococcaceae</taxon>
        <taxon>Paeniglutamicibacter</taxon>
    </lineage>
</organism>
<dbReference type="PROSITE" id="PS00059">
    <property type="entry name" value="ADH_ZINC"/>
    <property type="match status" value="1"/>
</dbReference>
<feature type="domain" description="Enoyl reductase (ER)" evidence="9">
    <location>
        <begin position="32"/>
        <end position="360"/>
    </location>
</feature>
<dbReference type="SMART" id="SM00829">
    <property type="entry name" value="PKS_ER"/>
    <property type="match status" value="1"/>
</dbReference>
<dbReference type="Gene3D" id="3.90.180.10">
    <property type="entry name" value="Medium-chain alcohol dehydrogenases, catalytic domain"/>
    <property type="match status" value="1"/>
</dbReference>
<comment type="catalytic activity">
    <reaction evidence="6">
        <text>a primary alcohol + NADP(+) = an aldehyde + NADPH + H(+)</text>
        <dbReference type="Rhea" id="RHEA:15937"/>
        <dbReference type="ChEBI" id="CHEBI:15378"/>
        <dbReference type="ChEBI" id="CHEBI:15734"/>
        <dbReference type="ChEBI" id="CHEBI:17478"/>
        <dbReference type="ChEBI" id="CHEBI:57783"/>
        <dbReference type="ChEBI" id="CHEBI:58349"/>
        <dbReference type="EC" id="1.1.1.2"/>
    </reaction>
</comment>
<dbReference type="GO" id="GO:0008270">
    <property type="term" value="F:zinc ion binding"/>
    <property type="evidence" value="ECO:0007669"/>
    <property type="project" value="InterPro"/>
</dbReference>
<dbReference type="InterPro" id="IPR036291">
    <property type="entry name" value="NAD(P)-bd_dom_sf"/>
</dbReference>
<reference evidence="10 11" key="1">
    <citation type="submission" date="2020-08" db="EMBL/GenBank/DDBJ databases">
        <title>Sequencing the genomes of 1000 actinobacteria strains.</title>
        <authorList>
            <person name="Klenk H.-P."/>
        </authorList>
    </citation>
    <scope>NUCLEOTIDE SEQUENCE [LARGE SCALE GENOMIC DNA]</scope>
    <source>
        <strain evidence="10 11">DSM 22826</strain>
    </source>
</reference>
<dbReference type="InterPro" id="IPR047109">
    <property type="entry name" value="CAD-like"/>
</dbReference>
<dbReference type="InterPro" id="IPR013154">
    <property type="entry name" value="ADH-like_N"/>
</dbReference>
<protein>
    <recommendedName>
        <fullName evidence="5">alcohol dehydrogenase (NADP(+))</fullName>
        <ecNumber evidence="5">1.1.1.2</ecNumber>
    </recommendedName>
</protein>
<evidence type="ECO:0000256" key="2">
    <source>
        <dbReference type="ARBA" id="ARBA00022723"/>
    </source>
</evidence>
<feature type="compositionally biased region" description="Pro residues" evidence="8">
    <location>
        <begin position="1"/>
        <end position="11"/>
    </location>
</feature>
<dbReference type="Gene3D" id="3.40.50.720">
    <property type="entry name" value="NAD(P)-binding Rossmann-like Domain"/>
    <property type="match status" value="1"/>
</dbReference>
<evidence type="ECO:0000256" key="3">
    <source>
        <dbReference type="ARBA" id="ARBA00022833"/>
    </source>
</evidence>
<feature type="compositionally biased region" description="Low complexity" evidence="8">
    <location>
        <begin position="12"/>
        <end position="23"/>
    </location>
</feature>
<comment type="caution">
    <text evidence="10">The sequence shown here is derived from an EMBL/GenBank/DDBJ whole genome shotgun (WGS) entry which is preliminary data.</text>
</comment>
<dbReference type="PANTHER" id="PTHR42683">
    <property type="entry name" value="ALDEHYDE REDUCTASE"/>
    <property type="match status" value="1"/>
</dbReference>
<evidence type="ECO:0000313" key="10">
    <source>
        <dbReference type="EMBL" id="MBB2996355.1"/>
    </source>
</evidence>
<evidence type="ECO:0000256" key="4">
    <source>
        <dbReference type="ARBA" id="ARBA00023002"/>
    </source>
</evidence>
<dbReference type="EC" id="1.1.1.2" evidence="5"/>
<proteinExistence type="inferred from homology"/>
<dbReference type="AlphaFoldDB" id="A0A839QNY8"/>
<dbReference type="CDD" id="cd05283">
    <property type="entry name" value="CAD1"/>
    <property type="match status" value="1"/>
</dbReference>
<dbReference type="InterPro" id="IPR020843">
    <property type="entry name" value="ER"/>
</dbReference>
<evidence type="ECO:0000313" key="11">
    <source>
        <dbReference type="Proteomes" id="UP000523000"/>
    </source>
</evidence>
<dbReference type="Proteomes" id="UP000523000">
    <property type="component" value="Unassembled WGS sequence"/>
</dbReference>
<dbReference type="GO" id="GO:0008106">
    <property type="term" value="F:alcohol dehydrogenase (NADP+) activity"/>
    <property type="evidence" value="ECO:0007669"/>
    <property type="project" value="UniProtKB-EC"/>
</dbReference>
<evidence type="ECO:0000259" key="9">
    <source>
        <dbReference type="SMART" id="SM00829"/>
    </source>
</evidence>
<sequence>MIGRPVPPPRGSQPRSSRPSSVGAMGIAEPGGPLVPLRVERRAAGPRDVLIDIEFCGLCHSDVHAGRGEWGARTLPLVPGHEIVGIVRTVGPEADDFRVGDRVGVGCLVDSCRDCEQCDAGLEQFCGASVGTYGARNTRTGEYTQGGYASSIVVDCAYVLRIPDGLDPAAAAPLLCAGITTYSPMRHYGVAAGDRIGVLGLGGLGHTAVKIGAAMGADVTVFTSKESKRAAALELGAARVVVTGDQEAMAEASDTLSLLIDTVAAPHDLGPFLATLRRDGALIQLGLPSGPMPPVDVGRLISRRLRYGGSLIGGIAETQEMLDFCAEHGVVCDVEVVGADALNTAWDRMVAGDVQYRFVLDAGTLRATN</sequence>
<comment type="similarity">
    <text evidence="7">Belongs to the zinc-containing alcohol dehydrogenase family.</text>
</comment>
<dbReference type="Pfam" id="PF08240">
    <property type="entry name" value="ADH_N"/>
    <property type="match status" value="1"/>
</dbReference>
<dbReference type="InterPro" id="IPR013149">
    <property type="entry name" value="ADH-like_C"/>
</dbReference>
<evidence type="ECO:0000256" key="7">
    <source>
        <dbReference type="RuleBase" id="RU361277"/>
    </source>
</evidence>
<dbReference type="SUPFAM" id="SSF51735">
    <property type="entry name" value="NAD(P)-binding Rossmann-fold domains"/>
    <property type="match status" value="1"/>
</dbReference>
<dbReference type="SUPFAM" id="SSF50129">
    <property type="entry name" value="GroES-like"/>
    <property type="match status" value="1"/>
</dbReference>
<evidence type="ECO:0000256" key="1">
    <source>
        <dbReference type="ARBA" id="ARBA00001947"/>
    </source>
</evidence>
<accession>A0A839QNY8</accession>
<name>A0A839QNY8_9MICC</name>
<keyword evidence="3 7" id="KW-0862">Zinc</keyword>